<evidence type="ECO:0000256" key="8">
    <source>
        <dbReference type="ARBA" id="ARBA00025100"/>
    </source>
</evidence>
<keyword evidence="7" id="KW-0927">Auxin signaling pathway</keyword>
<evidence type="ECO:0000256" key="6">
    <source>
        <dbReference type="ARBA" id="ARBA00023136"/>
    </source>
</evidence>
<keyword evidence="6 10" id="KW-0472">Membrane</keyword>
<organism evidence="11 12">
    <name type="scientific">Vitis vinifera</name>
    <name type="common">Grape</name>
    <dbReference type="NCBI Taxonomy" id="29760"/>
    <lineage>
        <taxon>Eukaryota</taxon>
        <taxon>Viridiplantae</taxon>
        <taxon>Streptophyta</taxon>
        <taxon>Embryophyta</taxon>
        <taxon>Tracheophyta</taxon>
        <taxon>Spermatophyta</taxon>
        <taxon>Magnoliopsida</taxon>
        <taxon>eudicotyledons</taxon>
        <taxon>Gunneridae</taxon>
        <taxon>Pentapetalae</taxon>
        <taxon>rosids</taxon>
        <taxon>Vitales</taxon>
        <taxon>Vitaceae</taxon>
        <taxon>Viteae</taxon>
        <taxon>Vitis</taxon>
    </lineage>
</organism>
<feature type="transmembrane region" description="Helical" evidence="10">
    <location>
        <begin position="73"/>
        <end position="94"/>
    </location>
</feature>
<dbReference type="GO" id="GO:0009734">
    <property type="term" value="P:auxin-activated signaling pathway"/>
    <property type="evidence" value="ECO:0007669"/>
    <property type="project" value="UniProtKB-KW"/>
</dbReference>
<dbReference type="PANTHER" id="PTHR31651:SF33">
    <property type="entry name" value="PROTEIN PIN-LIKES 1"/>
    <property type="match status" value="1"/>
</dbReference>
<dbReference type="Proteomes" id="UP000288805">
    <property type="component" value="Unassembled WGS sequence"/>
</dbReference>
<gene>
    <name evidence="11" type="primary">PILS3_2</name>
    <name evidence="11" type="ORF">CK203_077428</name>
</gene>
<comment type="caution">
    <text evidence="11">The sequence shown here is derived from an EMBL/GenBank/DDBJ whole genome shotgun (WGS) entry which is preliminary data.</text>
</comment>
<keyword evidence="2" id="KW-0813">Transport</keyword>
<evidence type="ECO:0000256" key="1">
    <source>
        <dbReference type="ARBA" id="ARBA00004477"/>
    </source>
</evidence>
<name>A0A438D2B1_VITVI</name>
<evidence type="ECO:0000256" key="7">
    <source>
        <dbReference type="ARBA" id="ARBA00023294"/>
    </source>
</evidence>
<protein>
    <submittedName>
        <fullName evidence="11">Protein PIN-likeS 3</fullName>
    </submittedName>
</protein>
<dbReference type="GO" id="GO:0005789">
    <property type="term" value="C:endoplasmic reticulum membrane"/>
    <property type="evidence" value="ECO:0007669"/>
    <property type="project" value="UniProtKB-SubCell"/>
</dbReference>
<feature type="transmembrane region" description="Helical" evidence="10">
    <location>
        <begin position="106"/>
        <end position="127"/>
    </location>
</feature>
<dbReference type="AlphaFoldDB" id="A0A438D2B1"/>
<comment type="subcellular location">
    <subcellularLocation>
        <location evidence="1">Endoplasmic reticulum membrane</location>
        <topology evidence="1">Multi-pass membrane protein</topology>
    </subcellularLocation>
</comment>
<evidence type="ECO:0000256" key="3">
    <source>
        <dbReference type="ARBA" id="ARBA00022692"/>
    </source>
</evidence>
<feature type="transmembrane region" description="Helical" evidence="10">
    <location>
        <begin position="147"/>
        <end position="171"/>
    </location>
</feature>
<keyword evidence="3 10" id="KW-0812">Transmembrane</keyword>
<dbReference type="PANTHER" id="PTHR31651">
    <property type="match status" value="1"/>
</dbReference>
<evidence type="ECO:0000256" key="5">
    <source>
        <dbReference type="ARBA" id="ARBA00022989"/>
    </source>
</evidence>
<sequence length="265" mass="29009">MGLLDLFFVASMPVIKVLLVTAVGSFIALDRFDIFGENVRKQLNTIVFFVLNPALVCINLANTVTFESVVLLWFMPFNILITFVIGSALGWLLVKLTRAPQHLRGLVLGCCAAGNLGNLPLIIVPAVCREKGSPFGAPDVCHTYGMAYASLSMADNKLLVCILQIGAIYLWSYVYNIVRVSSVGTTEVINIEDDSPAKMREPLLDSKDCSISVDYADQLTLPYTQSEENLKVTTADKVKRFLRMLSREINIQALLAPSTTGAVLS</sequence>
<evidence type="ECO:0000256" key="10">
    <source>
        <dbReference type="SAM" id="Phobius"/>
    </source>
</evidence>
<reference evidence="11 12" key="1">
    <citation type="journal article" date="2018" name="PLoS Genet.">
        <title>Population sequencing reveals clonal diversity and ancestral inbreeding in the grapevine cultivar Chardonnay.</title>
        <authorList>
            <person name="Roach M.J."/>
            <person name="Johnson D.L."/>
            <person name="Bohlmann J."/>
            <person name="van Vuuren H.J."/>
            <person name="Jones S.J."/>
            <person name="Pretorius I.S."/>
            <person name="Schmidt S.A."/>
            <person name="Borneman A.R."/>
        </authorList>
    </citation>
    <scope>NUCLEOTIDE SEQUENCE [LARGE SCALE GENOMIC DNA]</scope>
    <source>
        <strain evidence="12">cv. Chardonnay</strain>
        <tissue evidence="11">Leaf</tissue>
    </source>
</reference>
<dbReference type="Pfam" id="PF03547">
    <property type="entry name" value="Mem_trans"/>
    <property type="match status" value="1"/>
</dbReference>
<evidence type="ECO:0000313" key="11">
    <source>
        <dbReference type="EMBL" id="RVW29561.1"/>
    </source>
</evidence>
<comment type="function">
    <text evidence="8">Involved in cellular auxin homeostasis by regulating auxin metabolism. Regulates intracellular auxin accumulation at the endoplasmic reticulum and thus auxin availability for nuclear auxin signaling.</text>
</comment>
<evidence type="ECO:0000256" key="2">
    <source>
        <dbReference type="ARBA" id="ARBA00022448"/>
    </source>
</evidence>
<accession>A0A438D2B1</accession>
<dbReference type="EMBL" id="QGNW01001839">
    <property type="protein sequence ID" value="RVW29561.1"/>
    <property type="molecule type" value="Genomic_DNA"/>
</dbReference>
<feature type="transmembrane region" description="Helical" evidence="10">
    <location>
        <begin position="41"/>
        <end position="61"/>
    </location>
</feature>
<comment type="similarity">
    <text evidence="9">Belongs to the auxin efflux carrier (TC 2.A.69.2) family.</text>
</comment>
<feature type="transmembrane region" description="Helical" evidence="10">
    <location>
        <begin position="6"/>
        <end position="29"/>
    </location>
</feature>
<keyword evidence="5 10" id="KW-1133">Transmembrane helix</keyword>
<dbReference type="GO" id="GO:0080162">
    <property type="term" value="P:endoplasmic reticulum to cytosol auxin transport"/>
    <property type="evidence" value="ECO:0007669"/>
    <property type="project" value="InterPro"/>
</dbReference>
<dbReference type="InterPro" id="IPR045033">
    <property type="entry name" value="PILS1/3/4/5/7"/>
</dbReference>
<dbReference type="InterPro" id="IPR004776">
    <property type="entry name" value="Mem_transp_PIN-like"/>
</dbReference>
<proteinExistence type="inferred from homology"/>
<keyword evidence="4" id="KW-0256">Endoplasmic reticulum</keyword>
<evidence type="ECO:0000256" key="9">
    <source>
        <dbReference type="ARBA" id="ARBA00025752"/>
    </source>
</evidence>
<evidence type="ECO:0000313" key="12">
    <source>
        <dbReference type="Proteomes" id="UP000288805"/>
    </source>
</evidence>
<evidence type="ECO:0000256" key="4">
    <source>
        <dbReference type="ARBA" id="ARBA00022824"/>
    </source>
</evidence>